<proteinExistence type="predicted"/>
<evidence type="ECO:0000313" key="3">
    <source>
        <dbReference type="Proteomes" id="UP001596456"/>
    </source>
</evidence>
<sequence>MADSGEQLKRFKEAARELECDESEAAFEDKLRRIAKVKPGPEPKAGNDEAPE</sequence>
<gene>
    <name evidence="2" type="ORF">ACFQPS_13015</name>
</gene>
<evidence type="ECO:0000313" key="2">
    <source>
        <dbReference type="EMBL" id="MFC7334086.1"/>
    </source>
</evidence>
<accession>A0ABW2KY26</accession>
<dbReference type="RefSeq" id="WP_377359635.1">
    <property type="nucleotide sequence ID" value="NZ_JBHTCM010000012.1"/>
</dbReference>
<name>A0ABW2KY26_9PROT</name>
<keyword evidence="3" id="KW-1185">Reference proteome</keyword>
<protein>
    <submittedName>
        <fullName evidence="2">Uncharacterized protein</fullName>
    </submittedName>
</protein>
<feature type="region of interest" description="Disordered" evidence="1">
    <location>
        <begin position="32"/>
        <end position="52"/>
    </location>
</feature>
<dbReference type="EMBL" id="JBHTCM010000012">
    <property type="protein sequence ID" value="MFC7334086.1"/>
    <property type="molecule type" value="Genomic_DNA"/>
</dbReference>
<dbReference type="Proteomes" id="UP001596456">
    <property type="component" value="Unassembled WGS sequence"/>
</dbReference>
<evidence type="ECO:0000256" key="1">
    <source>
        <dbReference type="SAM" id="MobiDB-lite"/>
    </source>
</evidence>
<reference evidence="3" key="1">
    <citation type="journal article" date="2019" name="Int. J. Syst. Evol. Microbiol.">
        <title>The Global Catalogue of Microorganisms (GCM) 10K type strain sequencing project: providing services to taxonomists for standard genome sequencing and annotation.</title>
        <authorList>
            <consortium name="The Broad Institute Genomics Platform"/>
            <consortium name="The Broad Institute Genome Sequencing Center for Infectious Disease"/>
            <person name="Wu L."/>
            <person name="Ma J."/>
        </authorList>
    </citation>
    <scope>NUCLEOTIDE SEQUENCE [LARGE SCALE GENOMIC DNA]</scope>
    <source>
        <strain evidence="3">CGMCC 1.16275</strain>
    </source>
</reference>
<comment type="caution">
    <text evidence="2">The sequence shown here is derived from an EMBL/GenBank/DDBJ whole genome shotgun (WGS) entry which is preliminary data.</text>
</comment>
<feature type="compositionally biased region" description="Basic and acidic residues" evidence="1">
    <location>
        <begin position="39"/>
        <end position="52"/>
    </location>
</feature>
<organism evidence="2 3">
    <name type="scientific">Rhodocista pekingensis</name>
    <dbReference type="NCBI Taxonomy" id="201185"/>
    <lineage>
        <taxon>Bacteria</taxon>
        <taxon>Pseudomonadati</taxon>
        <taxon>Pseudomonadota</taxon>
        <taxon>Alphaproteobacteria</taxon>
        <taxon>Rhodospirillales</taxon>
        <taxon>Azospirillaceae</taxon>
        <taxon>Rhodocista</taxon>
    </lineage>
</organism>